<dbReference type="Proteomes" id="UP000053171">
    <property type="component" value="Unassembled WGS sequence"/>
</dbReference>
<evidence type="ECO:0000313" key="3">
    <source>
        <dbReference type="Proteomes" id="UP000053171"/>
    </source>
</evidence>
<dbReference type="AlphaFoldDB" id="A0A199NTM6"/>
<sequence length="103" mass="10013">MRPAPSTRPGAADPRALRGPARVITALLLSLLLLLTACGDQGGAAGSSASGGGGGGADSEQYAASLEKAATALKQNAVDDPMSITGPTEAASVPDVEPISDPS</sequence>
<keyword evidence="3" id="KW-1185">Reference proteome</keyword>
<dbReference type="RefSeq" id="WP_254303298.1">
    <property type="nucleotide sequence ID" value="NZ_LJBJ02000007.1"/>
</dbReference>
<accession>A0A199NTM6</accession>
<evidence type="ECO:0000313" key="2">
    <source>
        <dbReference type="EMBL" id="OAX52170.1"/>
    </source>
</evidence>
<protein>
    <submittedName>
        <fullName evidence="2">Uncharacterized protein</fullName>
    </submittedName>
</protein>
<evidence type="ECO:0000256" key="1">
    <source>
        <dbReference type="SAM" id="MobiDB-lite"/>
    </source>
</evidence>
<name>A0A199NTM6_9MICC</name>
<organism evidence="2 3">
    <name type="scientific">Rothia kristinae</name>
    <dbReference type="NCBI Taxonomy" id="37923"/>
    <lineage>
        <taxon>Bacteria</taxon>
        <taxon>Bacillati</taxon>
        <taxon>Actinomycetota</taxon>
        <taxon>Actinomycetes</taxon>
        <taxon>Micrococcales</taxon>
        <taxon>Micrococcaceae</taxon>
        <taxon>Rothia</taxon>
    </lineage>
</organism>
<comment type="caution">
    <text evidence="2">The sequence shown here is derived from an EMBL/GenBank/DDBJ whole genome shotgun (WGS) entry which is preliminary data.</text>
</comment>
<gene>
    <name evidence="2" type="ORF">AN277_0205030</name>
</gene>
<proteinExistence type="predicted"/>
<dbReference type="EMBL" id="LJBJ02000007">
    <property type="protein sequence ID" value="OAX52170.1"/>
    <property type="molecule type" value="Genomic_DNA"/>
</dbReference>
<reference evidence="2" key="1">
    <citation type="submission" date="2016-06" db="EMBL/GenBank/DDBJ databases">
        <title>Identification of putative biosynthetic pathways for the production of bioactive secondary metabolites by the marine actinomycete Kocuria kristinae RUTW2-3.</title>
        <authorList>
            <person name="Waterworth S.C."/>
            <person name="Walmsley T.A."/>
            <person name="Matongo T."/>
            <person name="Davies-Coleman M.T."/>
            <person name="Dorrington R.A."/>
        </authorList>
    </citation>
    <scope>NUCLEOTIDE SEQUENCE [LARGE SCALE GENOMIC DNA]</scope>
    <source>
        <strain evidence="2">RUTW2-3</strain>
    </source>
</reference>
<feature type="region of interest" description="Disordered" evidence="1">
    <location>
        <begin position="77"/>
        <end position="103"/>
    </location>
</feature>